<evidence type="ECO:0000313" key="3">
    <source>
        <dbReference type="EMBL" id="PMB67528.1"/>
    </source>
</evidence>
<feature type="compositionally biased region" description="Low complexity" evidence="1">
    <location>
        <begin position="51"/>
        <end position="73"/>
    </location>
</feature>
<comment type="caution">
    <text evidence="3">The sequence shown here is derived from an EMBL/GenBank/DDBJ whole genome shotgun (WGS) entry which is preliminary data.</text>
</comment>
<dbReference type="InterPro" id="IPR002413">
    <property type="entry name" value="V5_allergen-like"/>
</dbReference>
<dbReference type="CDD" id="cd05380">
    <property type="entry name" value="CAP_euk"/>
    <property type="match status" value="1"/>
</dbReference>
<name>A0A2N6NJS4_BEABA</name>
<dbReference type="AlphaFoldDB" id="A0A2N6NJS4"/>
<evidence type="ECO:0000256" key="1">
    <source>
        <dbReference type="SAM" id="MobiDB-lite"/>
    </source>
</evidence>
<dbReference type="Gene3D" id="3.40.33.10">
    <property type="entry name" value="CAP"/>
    <property type="match status" value="1"/>
</dbReference>
<evidence type="ECO:0000259" key="2">
    <source>
        <dbReference type="SMART" id="SM00198"/>
    </source>
</evidence>
<reference evidence="3 4" key="1">
    <citation type="journal article" date="2016" name="Appl. Microbiol. Biotechnol.">
        <title>Characterization of T-DNA insertion mutants with decreased virulence in the entomopathogenic fungus Beauveria bassiana JEF-007.</title>
        <authorList>
            <person name="Kim S."/>
            <person name="Lee S.J."/>
            <person name="Nai Y.S."/>
            <person name="Yu J.S."/>
            <person name="Lee M.R."/>
            <person name="Yang Y.T."/>
            <person name="Kim J.S."/>
        </authorList>
    </citation>
    <scope>NUCLEOTIDE SEQUENCE [LARGE SCALE GENOMIC DNA]</scope>
    <source>
        <strain evidence="3 4">JEF-007</strain>
    </source>
</reference>
<feature type="region of interest" description="Disordered" evidence="1">
    <location>
        <begin position="51"/>
        <end position="81"/>
    </location>
</feature>
<dbReference type="Pfam" id="PF00188">
    <property type="entry name" value="CAP"/>
    <property type="match status" value="1"/>
</dbReference>
<dbReference type="GO" id="GO:0005576">
    <property type="term" value="C:extracellular region"/>
    <property type="evidence" value="ECO:0007669"/>
    <property type="project" value="InterPro"/>
</dbReference>
<accession>A0A2N6NJS4</accession>
<dbReference type="PROSITE" id="PS01009">
    <property type="entry name" value="CRISP_1"/>
    <property type="match status" value="1"/>
</dbReference>
<dbReference type="OMA" id="NHNVHRS"/>
<dbReference type="InterPro" id="IPR014044">
    <property type="entry name" value="CAP_dom"/>
</dbReference>
<dbReference type="InterPro" id="IPR001283">
    <property type="entry name" value="CRISP-related"/>
</dbReference>
<dbReference type="InterPro" id="IPR018244">
    <property type="entry name" value="Allrgn_V5/Tpx1_CS"/>
</dbReference>
<dbReference type="SUPFAM" id="SSF55797">
    <property type="entry name" value="PR-1-like"/>
    <property type="match status" value="1"/>
</dbReference>
<feature type="domain" description="SCP" evidence="2">
    <location>
        <begin position="141"/>
        <end position="286"/>
    </location>
</feature>
<gene>
    <name evidence="3" type="ORF">BM221_007198</name>
</gene>
<feature type="compositionally biased region" description="Low complexity" evidence="1">
    <location>
        <begin position="93"/>
        <end position="127"/>
    </location>
</feature>
<organism evidence="3 4">
    <name type="scientific">Beauveria bassiana</name>
    <name type="common">White muscardine disease fungus</name>
    <name type="synonym">Tritirachium shiotae</name>
    <dbReference type="NCBI Taxonomy" id="176275"/>
    <lineage>
        <taxon>Eukaryota</taxon>
        <taxon>Fungi</taxon>
        <taxon>Dikarya</taxon>
        <taxon>Ascomycota</taxon>
        <taxon>Pezizomycotina</taxon>
        <taxon>Sordariomycetes</taxon>
        <taxon>Hypocreomycetidae</taxon>
        <taxon>Hypocreales</taxon>
        <taxon>Cordycipitaceae</taxon>
        <taxon>Beauveria</taxon>
    </lineage>
</organism>
<protein>
    <submittedName>
        <fullName evidence="3">Putative pathogenesis-related protein</fullName>
    </submittedName>
</protein>
<proteinExistence type="predicted"/>
<dbReference type="Proteomes" id="UP000235728">
    <property type="component" value="Unassembled WGS sequence"/>
</dbReference>
<sequence length="305" mass="32433">MLLQVLPSQPFDKMKSSLALLATAAAVSAALTKTEWIVDVVTVTVTVDPTDGVQTSQSISTPTPEPVSTSSAAPSPPSPISAIAEEPQFITTTTTTTEAPPTSTIEPEPVQTSTPEPQPETTTKPQPSSQPEPETPAPADGYQATAIKYHNAYREDHSAGKLSWDPKLADYALQLAKSCVFDHNTTMGGKDFSYGQNLAMFGIGGGDLGTMDAAVGKASKDWYAEVKDYGSSYGQGDPATGAMIGHFTQLVWKNTETVGCATWKCDWEMPSMYTVCNYGPPGSGATANEFPSWVSFTWLAWTDEA</sequence>
<dbReference type="PRINTS" id="PR00837">
    <property type="entry name" value="V5TPXLIKE"/>
</dbReference>
<dbReference type="EMBL" id="MRVG01000007">
    <property type="protein sequence ID" value="PMB67528.1"/>
    <property type="molecule type" value="Genomic_DNA"/>
</dbReference>
<dbReference type="PANTHER" id="PTHR10334">
    <property type="entry name" value="CYSTEINE-RICH SECRETORY PROTEIN-RELATED"/>
    <property type="match status" value="1"/>
</dbReference>
<dbReference type="SMART" id="SM00198">
    <property type="entry name" value="SCP"/>
    <property type="match status" value="1"/>
</dbReference>
<dbReference type="PRINTS" id="PR00838">
    <property type="entry name" value="V5ALLERGEN"/>
</dbReference>
<feature type="region of interest" description="Disordered" evidence="1">
    <location>
        <begin position="93"/>
        <end position="140"/>
    </location>
</feature>
<dbReference type="InterPro" id="IPR035940">
    <property type="entry name" value="CAP_sf"/>
</dbReference>
<evidence type="ECO:0000313" key="4">
    <source>
        <dbReference type="Proteomes" id="UP000235728"/>
    </source>
</evidence>